<dbReference type="Proteomes" id="UP000568839">
    <property type="component" value="Unassembled WGS sequence"/>
</dbReference>
<comment type="caution">
    <text evidence="3">The sequence shown here is derived from an EMBL/GenBank/DDBJ whole genome shotgun (WGS) entry which is preliminary data.</text>
</comment>
<feature type="transmembrane region" description="Helical" evidence="1">
    <location>
        <begin position="106"/>
        <end position="124"/>
    </location>
</feature>
<sequence>MSEVFTIDFSYSTSHLIFPRIIIGLLILLGAILLITNFLKRLRDQSKVFKFKLFTDNYDKAKFYGSIVLLITYAVSLEQIGFFLSSVIFVTLLTLLYIGNLKRKSILISLVNSMSITFVFWYVFGQLFDITLP</sequence>
<evidence type="ECO:0000259" key="2">
    <source>
        <dbReference type="Pfam" id="PF07331"/>
    </source>
</evidence>
<keyword evidence="4" id="KW-1185">Reference proteome</keyword>
<protein>
    <recommendedName>
        <fullName evidence="2">DUF1468 domain-containing protein</fullName>
    </recommendedName>
</protein>
<evidence type="ECO:0000256" key="1">
    <source>
        <dbReference type="SAM" id="Phobius"/>
    </source>
</evidence>
<feature type="transmembrane region" description="Helical" evidence="1">
    <location>
        <begin position="60"/>
        <end position="76"/>
    </location>
</feature>
<reference evidence="3 4" key="1">
    <citation type="submission" date="2020-08" db="EMBL/GenBank/DDBJ databases">
        <title>Genomic Encyclopedia of Type Strains, Phase IV (KMG-IV): sequencing the most valuable type-strain genomes for metagenomic binning, comparative biology and taxonomic classification.</title>
        <authorList>
            <person name="Goeker M."/>
        </authorList>
    </citation>
    <scope>NUCLEOTIDE SEQUENCE [LARGE SCALE GENOMIC DNA]</scope>
    <source>
        <strain evidence="3 4">DSM 21769</strain>
    </source>
</reference>
<organism evidence="3 4">
    <name type="scientific">Geomicrobium halophilum</name>
    <dbReference type="NCBI Taxonomy" id="549000"/>
    <lineage>
        <taxon>Bacteria</taxon>
        <taxon>Bacillati</taxon>
        <taxon>Bacillota</taxon>
        <taxon>Bacilli</taxon>
        <taxon>Bacillales</taxon>
        <taxon>Geomicrobium</taxon>
    </lineage>
</organism>
<keyword evidence="1" id="KW-0472">Membrane</keyword>
<dbReference type="InterPro" id="IPR009936">
    <property type="entry name" value="DUF1468"/>
</dbReference>
<evidence type="ECO:0000313" key="3">
    <source>
        <dbReference type="EMBL" id="MBB6450044.1"/>
    </source>
</evidence>
<keyword evidence="1" id="KW-1133">Transmembrane helix</keyword>
<accession>A0A841PQE7</accession>
<dbReference type="EMBL" id="JACHHJ010000002">
    <property type="protein sequence ID" value="MBB6450044.1"/>
    <property type="molecule type" value="Genomic_DNA"/>
</dbReference>
<feature type="domain" description="DUF1468" evidence="2">
    <location>
        <begin position="17"/>
        <end position="133"/>
    </location>
</feature>
<name>A0A841PQE7_9BACL</name>
<feature type="transmembrane region" description="Helical" evidence="1">
    <location>
        <begin position="17"/>
        <end position="39"/>
    </location>
</feature>
<evidence type="ECO:0000313" key="4">
    <source>
        <dbReference type="Proteomes" id="UP000568839"/>
    </source>
</evidence>
<dbReference type="Pfam" id="PF07331">
    <property type="entry name" value="TctB"/>
    <property type="match status" value="1"/>
</dbReference>
<keyword evidence="1" id="KW-0812">Transmembrane</keyword>
<feature type="transmembrane region" description="Helical" evidence="1">
    <location>
        <begin position="82"/>
        <end position="99"/>
    </location>
</feature>
<proteinExistence type="predicted"/>
<dbReference type="RefSeq" id="WP_184403965.1">
    <property type="nucleotide sequence ID" value="NZ_JACHHJ010000002.1"/>
</dbReference>
<gene>
    <name evidence="3" type="ORF">HNR44_002022</name>
</gene>
<dbReference type="AlphaFoldDB" id="A0A841PQE7"/>